<dbReference type="AlphaFoldDB" id="A0A644UI12"/>
<dbReference type="SUPFAM" id="SSF52788">
    <property type="entry name" value="Phosphotyrosine protein phosphatases I"/>
    <property type="match status" value="1"/>
</dbReference>
<dbReference type="EMBL" id="VSSQ01000118">
    <property type="protein sequence ID" value="MPL78615.1"/>
    <property type="molecule type" value="Genomic_DNA"/>
</dbReference>
<gene>
    <name evidence="1" type="ORF">SDC9_24485</name>
</gene>
<proteinExistence type="predicted"/>
<evidence type="ECO:0000313" key="1">
    <source>
        <dbReference type="EMBL" id="MPL78615.1"/>
    </source>
</evidence>
<comment type="caution">
    <text evidence="1">The sequence shown here is derived from an EMBL/GenBank/DDBJ whole genome shotgun (WGS) entry which is preliminary data.</text>
</comment>
<reference evidence="1" key="1">
    <citation type="submission" date="2019-08" db="EMBL/GenBank/DDBJ databases">
        <authorList>
            <person name="Kucharzyk K."/>
            <person name="Murdoch R.W."/>
            <person name="Higgins S."/>
            <person name="Loffler F."/>
        </authorList>
    </citation>
    <scope>NUCLEOTIDE SEQUENCE</scope>
</reference>
<accession>A0A644UI12</accession>
<evidence type="ECO:0008006" key="2">
    <source>
        <dbReference type="Google" id="ProtNLM"/>
    </source>
</evidence>
<sequence>MFEKPFRLSRTSPTRYIMAVERYHWPFDDPSKFTGSEEEVMAKIRVVRDQIKKAVMEFIARDN</sequence>
<protein>
    <recommendedName>
        <fullName evidence="2">Phosphotyrosine protein phosphatase I domain-containing protein</fullName>
    </recommendedName>
</protein>
<dbReference type="InterPro" id="IPR036196">
    <property type="entry name" value="Ptyr_pPase_sf"/>
</dbReference>
<dbReference type="Gene3D" id="3.40.50.2300">
    <property type="match status" value="1"/>
</dbReference>
<name>A0A644UI12_9ZZZZ</name>
<organism evidence="1">
    <name type="scientific">bioreactor metagenome</name>
    <dbReference type="NCBI Taxonomy" id="1076179"/>
    <lineage>
        <taxon>unclassified sequences</taxon>
        <taxon>metagenomes</taxon>
        <taxon>ecological metagenomes</taxon>
    </lineage>
</organism>